<dbReference type="CDD" id="cd13565">
    <property type="entry name" value="PBP2_PstS"/>
    <property type="match status" value="1"/>
</dbReference>
<keyword evidence="6" id="KW-0472">Membrane</keyword>
<evidence type="ECO:0000313" key="9">
    <source>
        <dbReference type="Proteomes" id="UP000238312"/>
    </source>
</evidence>
<dbReference type="Pfam" id="PF12849">
    <property type="entry name" value="PBP_like_2"/>
    <property type="match status" value="1"/>
</dbReference>
<keyword evidence="3 4" id="KW-0592">Phosphate transport</keyword>
<evidence type="ECO:0000256" key="3">
    <source>
        <dbReference type="ARBA" id="ARBA00022592"/>
    </source>
</evidence>
<feature type="binding site" evidence="5">
    <location>
        <position position="111"/>
    </location>
    <ligand>
        <name>phosphate</name>
        <dbReference type="ChEBI" id="CHEBI:43474"/>
    </ligand>
</feature>
<keyword evidence="6" id="KW-1133">Transmembrane helix</keyword>
<dbReference type="Proteomes" id="UP000238312">
    <property type="component" value="Unassembled WGS sequence"/>
</dbReference>
<dbReference type="PIRSF" id="PIRSF002756">
    <property type="entry name" value="PstS"/>
    <property type="match status" value="1"/>
</dbReference>
<dbReference type="InterPro" id="IPR024370">
    <property type="entry name" value="PBP_domain"/>
</dbReference>
<comment type="similarity">
    <text evidence="1 4">Belongs to the PstS family.</text>
</comment>
<dbReference type="PANTHER" id="PTHR42996">
    <property type="entry name" value="PHOSPHATE-BINDING PROTEIN PSTS"/>
    <property type="match status" value="1"/>
</dbReference>
<dbReference type="Gene3D" id="3.40.190.10">
    <property type="entry name" value="Periplasmic binding protein-like II"/>
    <property type="match status" value="2"/>
</dbReference>
<organism evidence="8 9">
    <name type="scientific">Nonomuraea fuscirosea</name>
    <dbReference type="NCBI Taxonomy" id="1291556"/>
    <lineage>
        <taxon>Bacteria</taxon>
        <taxon>Bacillati</taxon>
        <taxon>Actinomycetota</taxon>
        <taxon>Actinomycetes</taxon>
        <taxon>Streptosporangiales</taxon>
        <taxon>Streptosporangiaceae</taxon>
        <taxon>Nonomuraea</taxon>
    </lineage>
</organism>
<keyword evidence="9" id="KW-1185">Reference proteome</keyword>
<evidence type="ECO:0000256" key="4">
    <source>
        <dbReference type="PIRNR" id="PIRNR002756"/>
    </source>
</evidence>
<evidence type="ECO:0000256" key="5">
    <source>
        <dbReference type="PIRSR" id="PIRSR002756-1"/>
    </source>
</evidence>
<feature type="binding site" evidence="5">
    <location>
        <begin position="198"/>
        <end position="200"/>
    </location>
    <ligand>
        <name>phosphate</name>
        <dbReference type="ChEBI" id="CHEBI:43474"/>
    </ligand>
</feature>
<dbReference type="EMBL" id="PVNG01000013">
    <property type="protein sequence ID" value="PRX62289.1"/>
    <property type="molecule type" value="Genomic_DNA"/>
</dbReference>
<evidence type="ECO:0000256" key="2">
    <source>
        <dbReference type="ARBA" id="ARBA00022448"/>
    </source>
</evidence>
<reference evidence="8 9" key="1">
    <citation type="submission" date="2018-03" db="EMBL/GenBank/DDBJ databases">
        <title>Genomic Encyclopedia of Type Strains, Phase III (KMG-III): the genomes of soil and plant-associated and newly described type strains.</title>
        <authorList>
            <person name="Whitman W."/>
        </authorList>
    </citation>
    <scope>NUCLEOTIDE SEQUENCE [LARGE SCALE GENOMIC DNA]</scope>
    <source>
        <strain evidence="8 9">CGMCC 4.7104</strain>
    </source>
</reference>
<feature type="transmembrane region" description="Helical" evidence="6">
    <location>
        <begin position="20"/>
        <end position="43"/>
    </location>
</feature>
<comment type="caution">
    <text evidence="8">The sequence shown here is derived from an EMBL/GenBank/DDBJ whole genome shotgun (WGS) entry which is preliminary data.</text>
</comment>
<dbReference type="GO" id="GO:0042301">
    <property type="term" value="F:phosphate ion binding"/>
    <property type="evidence" value="ECO:0007669"/>
    <property type="project" value="InterPro"/>
</dbReference>
<dbReference type="NCBIfam" id="TIGR00975">
    <property type="entry name" value="3a0107s03"/>
    <property type="match status" value="1"/>
</dbReference>
<dbReference type="GO" id="GO:0043190">
    <property type="term" value="C:ATP-binding cassette (ABC) transporter complex"/>
    <property type="evidence" value="ECO:0007669"/>
    <property type="project" value="InterPro"/>
</dbReference>
<sequence>MGERWLPKLGGVANLKRVAWPGLLVALVVTAGVVTLCGIGFFTSGEKTRDGSRIVRSITGSGSTAQKGAMDAWRAEFRRMHPDFRVDYRANGSGAGIRDFIAGATAFAGSDVVMSSEEQGRADRRCGGRALHLPMVIGPVAVAYNLPSVPDLRLSPGTLTGIFSGRITRWDAKEIAADNPGVRLPDARVRPVHRAGESGTTHNFTAFLRAMGRWPHEPSMVWRGAGPAIGGSDGIVQVIQYSEGSIGYVEYGYASNARLRIAKIRNASGRFVELSPESATRAMEGARVVDGEHGPIVRFDYRTRIPGAYPIVMITYEIACEGEPDPLVRTFLSYTAGDAGQSYLALYGYAPLPHDILASVRTRLGLSS</sequence>
<accession>A0A2T0MUF2</accession>
<feature type="binding site" evidence="5">
    <location>
        <begin position="63"/>
        <end position="65"/>
    </location>
    <ligand>
        <name>phosphate</name>
        <dbReference type="ChEBI" id="CHEBI:43474"/>
    </ligand>
</feature>
<dbReference type="GO" id="GO:0035435">
    <property type="term" value="P:phosphate ion transmembrane transport"/>
    <property type="evidence" value="ECO:0007669"/>
    <property type="project" value="InterPro"/>
</dbReference>
<evidence type="ECO:0000313" key="8">
    <source>
        <dbReference type="EMBL" id="PRX62289.1"/>
    </source>
</evidence>
<proteinExistence type="inferred from homology"/>
<dbReference type="InterPro" id="IPR005673">
    <property type="entry name" value="ABC_phos-bd_PstS"/>
</dbReference>
<name>A0A2T0MUF2_9ACTN</name>
<dbReference type="AlphaFoldDB" id="A0A2T0MUF2"/>
<protein>
    <recommendedName>
        <fullName evidence="4">Phosphate-binding protein</fullName>
    </recommendedName>
</protein>
<dbReference type="PANTHER" id="PTHR42996:SF1">
    <property type="entry name" value="PHOSPHATE-BINDING PROTEIN PSTS"/>
    <property type="match status" value="1"/>
</dbReference>
<keyword evidence="2 4" id="KW-0813">Transport</keyword>
<gene>
    <name evidence="8" type="ORF">B0I32_113243</name>
</gene>
<feature type="domain" description="PBP" evidence="7">
    <location>
        <begin position="53"/>
        <end position="338"/>
    </location>
</feature>
<dbReference type="SUPFAM" id="SSF53850">
    <property type="entry name" value="Periplasmic binding protein-like II"/>
    <property type="match status" value="1"/>
</dbReference>
<feature type="binding site" evidence="5">
    <location>
        <position position="93"/>
    </location>
    <ligand>
        <name>phosphate</name>
        <dbReference type="ChEBI" id="CHEBI:43474"/>
    </ligand>
</feature>
<keyword evidence="6" id="KW-0812">Transmembrane</keyword>
<evidence type="ECO:0000256" key="1">
    <source>
        <dbReference type="ARBA" id="ARBA00008725"/>
    </source>
</evidence>
<dbReference type="InterPro" id="IPR050962">
    <property type="entry name" value="Phosphate-bind_PstS"/>
</dbReference>
<evidence type="ECO:0000259" key="7">
    <source>
        <dbReference type="Pfam" id="PF12849"/>
    </source>
</evidence>
<evidence type="ECO:0000256" key="6">
    <source>
        <dbReference type="SAM" id="Phobius"/>
    </source>
</evidence>